<gene>
    <name evidence="1" type="ORF">BWY04_01099</name>
</gene>
<dbReference type="AlphaFoldDB" id="A0A1V5ZM25"/>
<name>A0A1V5ZM25_9BACT</name>
<evidence type="ECO:0008006" key="2">
    <source>
        <dbReference type="Google" id="ProtNLM"/>
    </source>
</evidence>
<comment type="caution">
    <text evidence="1">The sequence shown here is derived from an EMBL/GenBank/DDBJ whole genome shotgun (WGS) entry which is preliminary data.</text>
</comment>
<dbReference type="Gene3D" id="3.60.21.10">
    <property type="match status" value="1"/>
</dbReference>
<dbReference type="InterPro" id="IPR029052">
    <property type="entry name" value="Metallo-depent_PP-like"/>
</dbReference>
<accession>A0A1V5ZM25</accession>
<proteinExistence type="predicted"/>
<dbReference type="PANTHER" id="PTHR30337">
    <property type="entry name" value="COMPONENT OF ATP-DEPENDENT DSDNA EXONUCLEASE"/>
    <property type="match status" value="1"/>
</dbReference>
<organism evidence="1">
    <name type="scientific">candidate division CPR1 bacterium ADurb.Bin160</name>
    <dbReference type="NCBI Taxonomy" id="1852826"/>
    <lineage>
        <taxon>Bacteria</taxon>
        <taxon>candidate division CPR1</taxon>
    </lineage>
</organism>
<sequence>MNEKILLYADPHFFSSKRYDSKENGITKRDFLLEKMFEKIGKYAKENNINYAVGLGDFIHDISNTSTNEILFLHNIMSNFSKNFLNHYIISGNHDVNKYDVDYGYFVNIFNGIENIKVIYNKSSTISFNDFVFYLIPYFKKDIMIDTLNNLNVDSSTLNYIIGHFAESNGMHIFDSQNNDDIVPYDEIKNKVAQFKALFLGHLHFKKTFNNIQYIGSCSTHTFADALKYEDYISSNFVDWVGFTVIELDEQKKSITQNFIPTYEYNQVFLYADYNQIDEIITYAINNPEKQFVVKTASKLEDISSIKAALSKHKVKNIIMNYQVIEKEDQSLKEEELISHKVENIVDSFISKGLCRFDKEKIEKAEKILRELLSTTPS</sequence>
<dbReference type="EMBL" id="MWDB01000026">
    <property type="protein sequence ID" value="OQB41004.1"/>
    <property type="molecule type" value="Genomic_DNA"/>
</dbReference>
<dbReference type="InterPro" id="IPR050535">
    <property type="entry name" value="DNA_Repair-Maintenance_Comp"/>
</dbReference>
<dbReference type="Proteomes" id="UP000485621">
    <property type="component" value="Unassembled WGS sequence"/>
</dbReference>
<evidence type="ECO:0000313" key="1">
    <source>
        <dbReference type="EMBL" id="OQB41004.1"/>
    </source>
</evidence>
<protein>
    <recommendedName>
        <fullName evidence="2">Calcineurin-like phosphoesterase superfamily domain protein</fullName>
    </recommendedName>
</protein>
<dbReference type="SUPFAM" id="SSF56300">
    <property type="entry name" value="Metallo-dependent phosphatases"/>
    <property type="match status" value="1"/>
</dbReference>
<reference evidence="1" key="1">
    <citation type="submission" date="2017-02" db="EMBL/GenBank/DDBJ databases">
        <title>Delving into the versatile metabolic prowess of the omnipresent phylum Bacteroidetes.</title>
        <authorList>
            <person name="Nobu M.K."/>
            <person name="Mei R."/>
            <person name="Narihiro T."/>
            <person name="Kuroda K."/>
            <person name="Liu W.-T."/>
        </authorList>
    </citation>
    <scope>NUCLEOTIDE SEQUENCE</scope>
    <source>
        <strain evidence="1">ADurb.Bin160</strain>
    </source>
</reference>